<dbReference type="GO" id="GO:0000976">
    <property type="term" value="F:transcription cis-regulatory region binding"/>
    <property type="evidence" value="ECO:0007669"/>
    <property type="project" value="TreeGrafter"/>
</dbReference>
<dbReference type="InterPro" id="IPR001138">
    <property type="entry name" value="Zn2Cys6_DnaBD"/>
</dbReference>
<feature type="compositionally biased region" description="Polar residues" evidence="3">
    <location>
        <begin position="138"/>
        <end position="151"/>
    </location>
</feature>
<evidence type="ECO:0000313" key="5">
    <source>
        <dbReference type="EMBL" id="KHN98122.1"/>
    </source>
</evidence>
<evidence type="ECO:0000256" key="1">
    <source>
        <dbReference type="ARBA" id="ARBA00004123"/>
    </source>
</evidence>
<feature type="region of interest" description="Disordered" evidence="3">
    <location>
        <begin position="117"/>
        <end position="238"/>
    </location>
</feature>
<dbReference type="PANTHER" id="PTHR37534">
    <property type="entry name" value="TRANSCRIPTIONAL ACTIVATOR PROTEIN UGA3"/>
    <property type="match status" value="1"/>
</dbReference>
<accession>A0A0B2WXG8</accession>
<dbReference type="AlphaFoldDB" id="A0A0B2WXG8"/>
<sequence>MDEYYHHFLTSMSELGGGYLPSNPEESSMSTMPGYHVPVSGPMMQNPYHHLGHLGTYLDQSFLHASKAGKGKKKSIAGPTFGTDHVKHRRTRSGCFMCRSRRVKCDETRPICERCKKGNRDCVYPDPPTTKGSKSKDNNNTSAHKTSPKSSNEGEDADLDPLTNPLQTIPDEAEPGELSSGERSDSQLSGSKTTGSSDRNLTKRQSTDSLSPDGIKDPSPSVSTVGSSVTISPPIDLNIPTDGRADWSHLPLDYQHYLNYFVDNITSFHYSVMHDEDDFFGTILPSLAIQHEPLLNAVVGFATYHATLQNPNGELQGFLKYYNKSVTLLLESINRREIDNILNLITILQLLTIEEYFGDWVNLMGHQKAAFQVIRKIFKPDTVMLTPVGRACIDWYTRYDCYVAIMGGFPTDLPREWFNRMNEYNESQLGASPNELRWKISSRSTQLRSISYDMSVLYARGSRGQIGPQDFTKEHNRITSELVKWESTWNATLSVPEYLVTDFSYQRDVDPDDIVNPYVPGLLYKRPLFTNTLINTEWTSIMIMHLSQSSDIPAEKVFIEMAKHAYTICRHFETVEFWPLKPKGALIPLQPCISIAALFLPRDSRHQMWVRRKFALLDTMGFIHPTTRRIKMARLFRDPSCAHWWLPNDEGLTPVLQAIRTFADERNTAAVNAQHENLREVRHLFAKVEAAELALMAGNGGVGK</sequence>
<dbReference type="Proteomes" id="UP000030816">
    <property type="component" value="Unassembled WGS sequence"/>
</dbReference>
<reference evidence="5 6" key="1">
    <citation type="journal article" date="2014" name="Proc. Natl. Acad. Sci. U.S.A.">
        <title>Trajectory and genomic determinants of fungal-pathogen speciation and host adaptation.</title>
        <authorList>
            <person name="Hu X."/>
            <person name="Xiao G."/>
            <person name="Zheng P."/>
            <person name="Shang Y."/>
            <person name="Su Y."/>
            <person name="Zhang X."/>
            <person name="Liu X."/>
            <person name="Zhan S."/>
            <person name="St Leger R.J."/>
            <person name="Wang C."/>
        </authorList>
    </citation>
    <scope>NUCLEOTIDE SEQUENCE [LARGE SCALE GENOMIC DNA]</scope>
    <source>
        <strain evidence="5 6">ARSEF 1941</strain>
    </source>
</reference>
<protein>
    <submittedName>
        <fullName evidence="5">Zn(2)-C6 fungal-type DNA-binding domain protein</fullName>
    </submittedName>
</protein>
<comment type="caution">
    <text evidence="5">The sequence shown here is derived from an EMBL/GenBank/DDBJ whole genome shotgun (WGS) entry which is preliminary data.</text>
</comment>
<dbReference type="SMART" id="SM00066">
    <property type="entry name" value="GAL4"/>
    <property type="match status" value="1"/>
</dbReference>
<dbReference type="InterPro" id="IPR021858">
    <property type="entry name" value="Fun_TF"/>
</dbReference>
<organism evidence="5 6">
    <name type="scientific">Metarhizium album (strain ARSEF 1941)</name>
    <dbReference type="NCBI Taxonomy" id="1081103"/>
    <lineage>
        <taxon>Eukaryota</taxon>
        <taxon>Fungi</taxon>
        <taxon>Dikarya</taxon>
        <taxon>Ascomycota</taxon>
        <taxon>Pezizomycotina</taxon>
        <taxon>Sordariomycetes</taxon>
        <taxon>Hypocreomycetidae</taxon>
        <taxon>Hypocreales</taxon>
        <taxon>Clavicipitaceae</taxon>
        <taxon>Metarhizium</taxon>
    </lineage>
</organism>
<name>A0A0B2WXG8_METAS</name>
<keyword evidence="6" id="KW-1185">Reference proteome</keyword>
<dbReference type="PROSITE" id="PS00463">
    <property type="entry name" value="ZN2_CY6_FUNGAL_1"/>
    <property type="match status" value="1"/>
</dbReference>
<dbReference type="Pfam" id="PF11951">
    <property type="entry name" value="Fungal_trans_2"/>
    <property type="match status" value="1"/>
</dbReference>
<dbReference type="HOGENOM" id="CLU_012945_0_0_1"/>
<feature type="compositionally biased region" description="Polar residues" evidence="3">
    <location>
        <begin position="186"/>
        <end position="210"/>
    </location>
</feature>
<dbReference type="CDD" id="cd00067">
    <property type="entry name" value="GAL4"/>
    <property type="match status" value="1"/>
</dbReference>
<gene>
    <name evidence="5" type="ORF">MAM_03883</name>
</gene>
<feature type="compositionally biased region" description="Low complexity" evidence="3">
    <location>
        <begin position="218"/>
        <end position="234"/>
    </location>
</feature>
<evidence type="ECO:0000313" key="6">
    <source>
        <dbReference type="Proteomes" id="UP000030816"/>
    </source>
</evidence>
<feature type="domain" description="Zn(2)-C6 fungal-type" evidence="4">
    <location>
        <begin position="94"/>
        <end position="124"/>
    </location>
</feature>
<keyword evidence="5" id="KW-0238">DNA-binding</keyword>
<evidence type="ECO:0000256" key="2">
    <source>
        <dbReference type="ARBA" id="ARBA00023242"/>
    </source>
</evidence>
<dbReference type="Gene3D" id="4.10.240.10">
    <property type="entry name" value="Zn(2)-C6 fungal-type DNA-binding domain"/>
    <property type="match status" value="1"/>
</dbReference>
<dbReference type="RefSeq" id="XP_040679188.1">
    <property type="nucleotide sequence ID" value="XM_040822682.1"/>
</dbReference>
<dbReference type="STRING" id="1081103.A0A0B2WXG8"/>
<evidence type="ECO:0000259" key="4">
    <source>
        <dbReference type="PROSITE" id="PS50048"/>
    </source>
</evidence>
<dbReference type="GO" id="GO:0000981">
    <property type="term" value="F:DNA-binding transcription factor activity, RNA polymerase II-specific"/>
    <property type="evidence" value="ECO:0007669"/>
    <property type="project" value="InterPro"/>
</dbReference>
<dbReference type="SUPFAM" id="SSF57701">
    <property type="entry name" value="Zn2/Cys6 DNA-binding domain"/>
    <property type="match status" value="1"/>
</dbReference>
<evidence type="ECO:0000256" key="3">
    <source>
        <dbReference type="SAM" id="MobiDB-lite"/>
    </source>
</evidence>
<dbReference type="OrthoDB" id="5278208at2759"/>
<dbReference type="GO" id="GO:0005634">
    <property type="term" value="C:nucleus"/>
    <property type="evidence" value="ECO:0007669"/>
    <property type="project" value="UniProtKB-SubCell"/>
</dbReference>
<dbReference type="EMBL" id="AZHE01000008">
    <property type="protein sequence ID" value="KHN98122.1"/>
    <property type="molecule type" value="Genomic_DNA"/>
</dbReference>
<dbReference type="PROSITE" id="PS50048">
    <property type="entry name" value="ZN2_CY6_FUNGAL_2"/>
    <property type="match status" value="1"/>
</dbReference>
<dbReference type="GeneID" id="63738338"/>
<keyword evidence="2" id="KW-0539">Nucleus</keyword>
<dbReference type="Pfam" id="PF00172">
    <property type="entry name" value="Zn_clus"/>
    <property type="match status" value="1"/>
</dbReference>
<dbReference type="GO" id="GO:0008270">
    <property type="term" value="F:zinc ion binding"/>
    <property type="evidence" value="ECO:0007669"/>
    <property type="project" value="InterPro"/>
</dbReference>
<comment type="subcellular location">
    <subcellularLocation>
        <location evidence="1">Nucleus</location>
    </subcellularLocation>
</comment>
<dbReference type="PANTHER" id="PTHR37534:SF10">
    <property type="entry name" value="ZN(II)2CYS6 TRANSCRIPTION FACTOR (EUROFUNG)"/>
    <property type="match status" value="1"/>
</dbReference>
<dbReference type="GO" id="GO:0045944">
    <property type="term" value="P:positive regulation of transcription by RNA polymerase II"/>
    <property type="evidence" value="ECO:0007669"/>
    <property type="project" value="TreeGrafter"/>
</dbReference>
<dbReference type="InterPro" id="IPR036864">
    <property type="entry name" value="Zn2-C6_fun-type_DNA-bd_sf"/>
</dbReference>
<proteinExistence type="predicted"/>